<evidence type="ECO:0000313" key="3">
    <source>
        <dbReference type="EMBL" id="RKN11911.1"/>
    </source>
</evidence>
<evidence type="ECO:0000256" key="2">
    <source>
        <dbReference type="ARBA" id="ARBA00023235"/>
    </source>
</evidence>
<name>A0A3A9WF21_9ACTN</name>
<dbReference type="EMBL" id="RBDX01000002">
    <property type="protein sequence ID" value="RKN11911.1"/>
    <property type="molecule type" value="Genomic_DNA"/>
</dbReference>
<accession>A0A3A9WF21</accession>
<dbReference type="AlphaFoldDB" id="A0A3A9WF21"/>
<keyword evidence="5" id="KW-1185">Reference proteome</keyword>
<dbReference type="PANTHER" id="PTHR43709">
    <property type="entry name" value="ACONITATE ISOMERASE-RELATED"/>
    <property type="match status" value="1"/>
</dbReference>
<organism evidence="3 6">
    <name type="scientific">Streptomyces radicis</name>
    <dbReference type="NCBI Taxonomy" id="1750517"/>
    <lineage>
        <taxon>Bacteria</taxon>
        <taxon>Bacillati</taxon>
        <taxon>Actinomycetota</taxon>
        <taxon>Actinomycetes</taxon>
        <taxon>Kitasatosporales</taxon>
        <taxon>Streptomycetaceae</taxon>
        <taxon>Streptomyces</taxon>
    </lineage>
</organism>
<evidence type="ECO:0000313" key="4">
    <source>
        <dbReference type="EMBL" id="RKN26039.1"/>
    </source>
</evidence>
<proteinExistence type="inferred from homology"/>
<dbReference type="Pfam" id="PF04303">
    <property type="entry name" value="PrpF"/>
    <property type="match status" value="1"/>
</dbReference>
<dbReference type="InterPro" id="IPR007400">
    <property type="entry name" value="PrpF-like"/>
</dbReference>
<gene>
    <name evidence="4" type="ORF">D7318_07425</name>
    <name evidence="3" type="ORF">D7319_03055</name>
</gene>
<evidence type="ECO:0000313" key="6">
    <source>
        <dbReference type="Proteomes" id="UP000275024"/>
    </source>
</evidence>
<dbReference type="PANTHER" id="PTHR43709:SF2">
    <property type="entry name" value="DUF453 DOMAIN PROTEIN (AFU_ORTHOLOGUE AFUA_6G00360)"/>
    <property type="match status" value="1"/>
</dbReference>
<dbReference type="EMBL" id="RBDY01000003">
    <property type="protein sequence ID" value="RKN26039.1"/>
    <property type="molecule type" value="Genomic_DNA"/>
</dbReference>
<sequence>MVRLPATLMRGGTSKCWVFDADDLSMADDRLDEVLASAFGAADPRQIDGVGGATSTTSKAVIVGPSREPGTDVDYLFAQVGIGTFGVEWGSNCGNCATAVGLYALQTGLATPGDPVSTVRLRNRNTGVRLSATVPTPGGTVPELGSATVPGSSAEGVPVGLGFASPGGASTGALLPTGDSVERVDGALATLVDAGAPAALAEAASVGASGLETVEEFAALVPRLALLRRAAALRMGLVGPDDPVTFAVPKVGVVAPAGDYVTSLGVPVRADAYDLAVRMVSMHAPHPVIGLTSAVAVAAAAMTPGTLPAKLAENRPLASTIRLGTPAGIVEAEVTTDHAGAIDTVTLHRAARRLATAELLVPALLRESV</sequence>
<dbReference type="Proteomes" id="UP000268652">
    <property type="component" value="Unassembled WGS sequence"/>
</dbReference>
<dbReference type="Proteomes" id="UP000275024">
    <property type="component" value="Unassembled WGS sequence"/>
</dbReference>
<comment type="caution">
    <text evidence="3">The sequence shown here is derived from an EMBL/GenBank/DDBJ whole genome shotgun (WGS) entry which is preliminary data.</text>
</comment>
<evidence type="ECO:0000256" key="1">
    <source>
        <dbReference type="ARBA" id="ARBA00007673"/>
    </source>
</evidence>
<dbReference type="Gene3D" id="3.10.310.10">
    <property type="entry name" value="Diaminopimelate Epimerase, Chain A, domain 1"/>
    <property type="match status" value="2"/>
</dbReference>
<dbReference type="RefSeq" id="WP_120696049.1">
    <property type="nucleotide sequence ID" value="NZ_RBDX01000002.1"/>
</dbReference>
<comment type="similarity">
    <text evidence="1">Belongs to the PrpF family.</text>
</comment>
<keyword evidence="2" id="KW-0413">Isomerase</keyword>
<dbReference type="GO" id="GO:0016853">
    <property type="term" value="F:isomerase activity"/>
    <property type="evidence" value="ECO:0007669"/>
    <property type="project" value="UniProtKB-KW"/>
</dbReference>
<dbReference type="SUPFAM" id="SSF54506">
    <property type="entry name" value="Diaminopimelate epimerase-like"/>
    <property type="match status" value="2"/>
</dbReference>
<evidence type="ECO:0000313" key="5">
    <source>
        <dbReference type="Proteomes" id="UP000268652"/>
    </source>
</evidence>
<protein>
    <submittedName>
        <fullName evidence="3">PrpF, AcnD-accessory</fullName>
    </submittedName>
</protein>
<dbReference type="OrthoDB" id="9779763at2"/>
<reference evidence="5 6" key="1">
    <citation type="submission" date="2018-09" db="EMBL/GenBank/DDBJ databases">
        <title>Streptomyces sp. nov. DS1-2, an endophytic actinomycete isolated from roots of Dendrobium scabrilingue.</title>
        <authorList>
            <person name="Kuncharoen N."/>
            <person name="Kudo T."/>
            <person name="Ohkuma M."/>
            <person name="Yuki M."/>
            <person name="Tanasupawat S."/>
        </authorList>
    </citation>
    <scope>NUCLEOTIDE SEQUENCE [LARGE SCALE GENOMIC DNA]</scope>
    <source>
        <strain evidence="3 6">AZ1-7</strain>
        <strain evidence="4 5">DS1-2</strain>
    </source>
</reference>